<keyword evidence="6" id="KW-1185">Reference proteome</keyword>
<accession>A0AAD5YBE8</accession>
<evidence type="ECO:0000256" key="1">
    <source>
        <dbReference type="ARBA" id="ARBA00008060"/>
    </source>
</evidence>
<evidence type="ECO:0000313" key="6">
    <source>
        <dbReference type="Proteomes" id="UP001210925"/>
    </source>
</evidence>
<proteinExistence type="inferred from homology"/>
<evidence type="ECO:0000313" key="5">
    <source>
        <dbReference type="EMBL" id="KAJ3262527.1"/>
    </source>
</evidence>
<dbReference type="InterPro" id="IPR010760">
    <property type="entry name" value="DNA-repair_Swi5"/>
</dbReference>
<evidence type="ECO:0000256" key="3">
    <source>
        <dbReference type="ARBA" id="ARBA00023204"/>
    </source>
</evidence>
<evidence type="ECO:0000256" key="2">
    <source>
        <dbReference type="ARBA" id="ARBA00022763"/>
    </source>
</evidence>
<evidence type="ECO:0008006" key="7">
    <source>
        <dbReference type="Google" id="ProtNLM"/>
    </source>
</evidence>
<sequence>MSETESEMVKLKQEFEQLVREYNQQSNVDIETYLKQRIELLHEYNEIKDIGQQLLGICAEKYGTTVKEMYKKYELDLED</sequence>
<feature type="coiled-coil region" evidence="4">
    <location>
        <begin position="1"/>
        <end position="28"/>
    </location>
</feature>
<dbReference type="EMBL" id="JADGKB010000001">
    <property type="protein sequence ID" value="KAJ3262527.1"/>
    <property type="molecule type" value="Genomic_DNA"/>
</dbReference>
<dbReference type="PANTHER" id="PTHR28529:SF2">
    <property type="entry name" value="DNA REPAIR PROTEIN SWI5 HOMOLOG"/>
    <property type="match status" value="1"/>
</dbReference>
<keyword evidence="4" id="KW-0175">Coiled coil</keyword>
<gene>
    <name evidence="5" type="ORF">HK103_000056</name>
</gene>
<dbReference type="Pfam" id="PF07061">
    <property type="entry name" value="Swi5"/>
    <property type="match status" value="1"/>
</dbReference>
<dbReference type="Proteomes" id="UP001210925">
    <property type="component" value="Unassembled WGS sequence"/>
</dbReference>
<keyword evidence="2" id="KW-0227">DNA damage</keyword>
<dbReference type="Gene3D" id="1.20.5.170">
    <property type="match status" value="1"/>
</dbReference>
<comment type="caution">
    <text evidence="5">The sequence shown here is derived from an EMBL/GenBank/DDBJ whole genome shotgun (WGS) entry which is preliminary data.</text>
</comment>
<dbReference type="GO" id="GO:0000724">
    <property type="term" value="P:double-strand break repair via homologous recombination"/>
    <property type="evidence" value="ECO:0007669"/>
    <property type="project" value="TreeGrafter"/>
</dbReference>
<evidence type="ECO:0000256" key="4">
    <source>
        <dbReference type="SAM" id="Coils"/>
    </source>
</evidence>
<comment type="similarity">
    <text evidence="1">Belongs to the SWI5/SAE3 family.</text>
</comment>
<keyword evidence="3" id="KW-0234">DNA repair</keyword>
<dbReference type="GO" id="GO:0032798">
    <property type="term" value="C:Swi5-Sfr1 complex"/>
    <property type="evidence" value="ECO:0007669"/>
    <property type="project" value="TreeGrafter"/>
</dbReference>
<reference evidence="5" key="1">
    <citation type="submission" date="2020-05" db="EMBL/GenBank/DDBJ databases">
        <title>Phylogenomic resolution of chytrid fungi.</title>
        <authorList>
            <person name="Stajich J.E."/>
            <person name="Amses K."/>
            <person name="Simmons R."/>
            <person name="Seto K."/>
            <person name="Myers J."/>
            <person name="Bonds A."/>
            <person name="Quandt C.A."/>
            <person name="Barry K."/>
            <person name="Liu P."/>
            <person name="Grigoriev I."/>
            <person name="Longcore J.E."/>
            <person name="James T.Y."/>
        </authorList>
    </citation>
    <scope>NUCLEOTIDE SEQUENCE</scope>
    <source>
        <strain evidence="5">PLAUS21</strain>
    </source>
</reference>
<protein>
    <recommendedName>
        <fullName evidence="7">DNA repair protein SWI5 homolog</fullName>
    </recommendedName>
</protein>
<name>A0AAD5YBE8_9FUNG</name>
<dbReference type="PANTHER" id="PTHR28529">
    <property type="entry name" value="DNA REPAIR PROTEIN SWI5 HOMOLOG"/>
    <property type="match status" value="1"/>
</dbReference>
<organism evidence="5 6">
    <name type="scientific">Boothiomyces macroporosus</name>
    <dbReference type="NCBI Taxonomy" id="261099"/>
    <lineage>
        <taxon>Eukaryota</taxon>
        <taxon>Fungi</taxon>
        <taxon>Fungi incertae sedis</taxon>
        <taxon>Chytridiomycota</taxon>
        <taxon>Chytridiomycota incertae sedis</taxon>
        <taxon>Chytridiomycetes</taxon>
        <taxon>Rhizophydiales</taxon>
        <taxon>Terramycetaceae</taxon>
        <taxon>Boothiomyces</taxon>
    </lineage>
</organism>
<dbReference type="GO" id="GO:0034974">
    <property type="term" value="C:Swi5-Swi2 complex"/>
    <property type="evidence" value="ECO:0007669"/>
    <property type="project" value="TreeGrafter"/>
</dbReference>
<dbReference type="AlphaFoldDB" id="A0AAD5YBE8"/>